<dbReference type="PANTHER" id="PTHR42837">
    <property type="entry name" value="REGULATOR OF SIGMA-E PROTEASE RSEP"/>
    <property type="match status" value="1"/>
</dbReference>
<keyword evidence="4" id="KW-0645">Protease</keyword>
<evidence type="ECO:0000256" key="7">
    <source>
        <dbReference type="ARBA" id="ARBA00022833"/>
    </source>
</evidence>
<evidence type="ECO:0000256" key="8">
    <source>
        <dbReference type="ARBA" id="ARBA00022989"/>
    </source>
</evidence>
<keyword evidence="5 11" id="KW-0812">Transmembrane</keyword>
<evidence type="ECO:0000313" key="13">
    <source>
        <dbReference type="EMBL" id="GLS87863.1"/>
    </source>
</evidence>
<dbReference type="InterPro" id="IPR036034">
    <property type="entry name" value="PDZ_sf"/>
</dbReference>
<gene>
    <name evidence="13" type="ORF">GCM10010873_28370</name>
</gene>
<evidence type="ECO:0000256" key="1">
    <source>
        <dbReference type="ARBA" id="ARBA00001947"/>
    </source>
</evidence>
<keyword evidence="7 11" id="KW-0862">Zinc</keyword>
<protein>
    <recommendedName>
        <fullName evidence="11">Zinc metalloprotease</fullName>
        <ecNumber evidence="11">3.4.24.-</ecNumber>
    </recommendedName>
</protein>
<dbReference type="GO" id="GO:0004222">
    <property type="term" value="F:metalloendopeptidase activity"/>
    <property type="evidence" value="ECO:0007669"/>
    <property type="project" value="InterPro"/>
</dbReference>
<evidence type="ECO:0000256" key="6">
    <source>
        <dbReference type="ARBA" id="ARBA00022801"/>
    </source>
</evidence>
<dbReference type="GO" id="GO:0046872">
    <property type="term" value="F:metal ion binding"/>
    <property type="evidence" value="ECO:0007669"/>
    <property type="project" value="UniProtKB-KW"/>
</dbReference>
<evidence type="ECO:0000256" key="11">
    <source>
        <dbReference type="RuleBase" id="RU362031"/>
    </source>
</evidence>
<proteinExistence type="inferred from homology"/>
<accession>A0AA37TY10</accession>
<dbReference type="PANTHER" id="PTHR42837:SF2">
    <property type="entry name" value="MEMBRANE METALLOPROTEASE ARASP2, CHLOROPLASTIC-RELATED"/>
    <property type="match status" value="1"/>
</dbReference>
<feature type="domain" description="PDZ" evidence="12">
    <location>
        <begin position="206"/>
        <end position="274"/>
    </location>
</feature>
<comment type="subcellular location">
    <subcellularLocation>
        <location evidence="2">Membrane</location>
        <topology evidence="2">Multi-pass membrane protein</topology>
    </subcellularLocation>
</comment>
<keyword evidence="8 11" id="KW-1133">Transmembrane helix</keyword>
<evidence type="ECO:0000256" key="3">
    <source>
        <dbReference type="ARBA" id="ARBA00007931"/>
    </source>
</evidence>
<dbReference type="GO" id="GO:0006508">
    <property type="term" value="P:proteolysis"/>
    <property type="evidence" value="ECO:0007669"/>
    <property type="project" value="UniProtKB-KW"/>
</dbReference>
<keyword evidence="9 11" id="KW-0482">Metalloprotease</keyword>
<dbReference type="SMART" id="SM00228">
    <property type="entry name" value="PDZ"/>
    <property type="match status" value="2"/>
</dbReference>
<feature type="transmembrane region" description="Helical" evidence="11">
    <location>
        <begin position="6"/>
        <end position="30"/>
    </location>
</feature>
<evidence type="ECO:0000256" key="4">
    <source>
        <dbReference type="ARBA" id="ARBA00022670"/>
    </source>
</evidence>
<dbReference type="InterPro" id="IPR008915">
    <property type="entry name" value="Peptidase_M50"/>
</dbReference>
<dbReference type="Gene3D" id="2.30.42.10">
    <property type="match status" value="2"/>
</dbReference>
<sequence length="445" mass="47068">MDFSSVLASVGGTVWSALFFIVAIAIIVAVHEYGHYIVGRWSGIHAEVFSLGFGPVVYSRVDKRGTKWQLAALPIGGFVKFMGDKDAASSPDHTAVSGLSAAERRHTMLGAPLWARAATVAAGPIFNFILALAVFIGMILYTGVATDTPVVGRVNPTPFTGQTLQPGDQILALNGTATADMIDFVKVAVDLPPAAAVTYTVDRNGQSLDVQGPLPFLPLVGAVMPRNAGVDAGIQTGDVIVQAAGQDVTAFSQLPAIVEASNGQPIALKIWRDGSIIDLTLSPNRRDLPKADGSFETRWMLGLSGGMLFEPQTRQPGAWETVTLAVDQAYFTAKSSLSGLWHVVTGQISSCNLSGPVGMAQVMGDAARQGLQEFLGYLGMLSLGIGLLNLFPIPVLDGGHLVFFAYEAVFRRPPNPAVLNVLMLIGLGCVLSFMFFALGNDFTCK</sequence>
<comment type="cofactor">
    <cofactor evidence="1 11">
        <name>Zn(2+)</name>
        <dbReference type="ChEBI" id="CHEBI:29105"/>
    </cofactor>
</comment>
<dbReference type="AlphaFoldDB" id="A0AA37TY10"/>
<dbReference type="GO" id="GO:0016020">
    <property type="term" value="C:membrane"/>
    <property type="evidence" value="ECO:0007669"/>
    <property type="project" value="UniProtKB-SubCell"/>
</dbReference>
<dbReference type="SUPFAM" id="SSF50156">
    <property type="entry name" value="PDZ domain-like"/>
    <property type="match status" value="2"/>
</dbReference>
<reference evidence="13 14" key="1">
    <citation type="journal article" date="2014" name="Int. J. Syst. Evol. Microbiol.">
        <title>Complete genome sequence of Corynebacterium casei LMG S-19264T (=DSM 44701T), isolated from a smear-ripened cheese.</title>
        <authorList>
            <consortium name="US DOE Joint Genome Institute (JGI-PGF)"/>
            <person name="Walter F."/>
            <person name="Albersmeier A."/>
            <person name="Kalinowski J."/>
            <person name="Ruckert C."/>
        </authorList>
    </citation>
    <scope>NUCLEOTIDE SEQUENCE [LARGE SCALE GENOMIC DNA]</scope>
    <source>
        <strain evidence="13 14">NBRC 111766</strain>
    </source>
</reference>
<dbReference type="Pfam" id="PF02163">
    <property type="entry name" value="Peptidase_M50"/>
    <property type="match status" value="1"/>
</dbReference>
<dbReference type="EC" id="3.4.24.-" evidence="11"/>
<feature type="transmembrane region" description="Helical" evidence="11">
    <location>
        <begin position="374"/>
        <end position="396"/>
    </location>
</feature>
<keyword evidence="10 11" id="KW-0472">Membrane</keyword>
<dbReference type="InterPro" id="IPR004387">
    <property type="entry name" value="Pept_M50_Zn"/>
</dbReference>
<organism evidence="13 14">
    <name type="scientific">Cypionkella aquatica</name>
    <dbReference type="NCBI Taxonomy" id="1756042"/>
    <lineage>
        <taxon>Bacteria</taxon>
        <taxon>Pseudomonadati</taxon>
        <taxon>Pseudomonadota</taxon>
        <taxon>Alphaproteobacteria</taxon>
        <taxon>Rhodobacterales</taxon>
        <taxon>Paracoccaceae</taxon>
        <taxon>Cypionkella</taxon>
    </lineage>
</organism>
<dbReference type="EMBL" id="BSPP01000010">
    <property type="protein sequence ID" value="GLS87863.1"/>
    <property type="molecule type" value="Genomic_DNA"/>
</dbReference>
<evidence type="ECO:0000256" key="2">
    <source>
        <dbReference type="ARBA" id="ARBA00004141"/>
    </source>
</evidence>
<keyword evidence="6 11" id="KW-0378">Hydrolase</keyword>
<dbReference type="RefSeq" id="WP_284326030.1">
    <property type="nucleotide sequence ID" value="NZ_BSPP01000010.1"/>
</dbReference>
<feature type="domain" description="PDZ" evidence="12">
    <location>
        <begin position="133"/>
        <end position="205"/>
    </location>
</feature>
<evidence type="ECO:0000256" key="10">
    <source>
        <dbReference type="ARBA" id="ARBA00023136"/>
    </source>
</evidence>
<dbReference type="NCBIfam" id="TIGR00054">
    <property type="entry name" value="RIP metalloprotease RseP"/>
    <property type="match status" value="1"/>
</dbReference>
<evidence type="ECO:0000256" key="9">
    <source>
        <dbReference type="ARBA" id="ARBA00023049"/>
    </source>
</evidence>
<keyword evidence="14" id="KW-1185">Reference proteome</keyword>
<comment type="caution">
    <text evidence="13">The sequence shown here is derived from an EMBL/GenBank/DDBJ whole genome shotgun (WGS) entry which is preliminary data.</text>
</comment>
<dbReference type="InterPro" id="IPR001478">
    <property type="entry name" value="PDZ"/>
</dbReference>
<dbReference type="Proteomes" id="UP001157355">
    <property type="component" value="Unassembled WGS sequence"/>
</dbReference>
<evidence type="ECO:0000313" key="14">
    <source>
        <dbReference type="Proteomes" id="UP001157355"/>
    </source>
</evidence>
<keyword evidence="11" id="KW-0479">Metal-binding</keyword>
<dbReference type="CDD" id="cd06163">
    <property type="entry name" value="S2P-M50_PDZ_RseP-like"/>
    <property type="match status" value="1"/>
</dbReference>
<evidence type="ECO:0000259" key="12">
    <source>
        <dbReference type="SMART" id="SM00228"/>
    </source>
</evidence>
<name>A0AA37TY10_9RHOB</name>
<feature type="transmembrane region" description="Helical" evidence="11">
    <location>
        <begin position="113"/>
        <end position="141"/>
    </location>
</feature>
<comment type="similarity">
    <text evidence="3 11">Belongs to the peptidase M50B family.</text>
</comment>
<feature type="transmembrane region" description="Helical" evidence="11">
    <location>
        <begin position="417"/>
        <end position="438"/>
    </location>
</feature>
<evidence type="ECO:0000256" key="5">
    <source>
        <dbReference type="ARBA" id="ARBA00022692"/>
    </source>
</evidence>